<dbReference type="EC" id="3.5.1.4" evidence="5"/>
<dbReference type="EMBL" id="UHFG01000004">
    <property type="protein sequence ID" value="SUN51699.1"/>
    <property type="molecule type" value="Genomic_DNA"/>
</dbReference>
<evidence type="ECO:0000313" key="6">
    <source>
        <dbReference type="Proteomes" id="UP000254797"/>
    </source>
</evidence>
<dbReference type="Proteomes" id="UP000254797">
    <property type="component" value="Unassembled WGS sequence"/>
</dbReference>
<evidence type="ECO:0000256" key="2">
    <source>
        <dbReference type="SAM" id="MobiDB-lite"/>
    </source>
</evidence>
<reference evidence="5 6" key="1">
    <citation type="submission" date="2018-06" db="EMBL/GenBank/DDBJ databases">
        <authorList>
            <consortium name="Pathogen Informatics"/>
            <person name="Doyle S."/>
        </authorList>
    </citation>
    <scope>NUCLEOTIDE SEQUENCE [LARGE SCALE GENOMIC DNA]</scope>
    <source>
        <strain evidence="5 6">NCTC4670</strain>
    </source>
</reference>
<evidence type="ECO:0000259" key="4">
    <source>
        <dbReference type="Pfam" id="PF01425"/>
    </source>
</evidence>
<comment type="similarity">
    <text evidence="1">Belongs to the amidase family.</text>
</comment>
<dbReference type="Pfam" id="PF01425">
    <property type="entry name" value="Amidase"/>
    <property type="match status" value="1"/>
</dbReference>
<dbReference type="GO" id="GO:0019874">
    <property type="term" value="F:6-aminohexanoate-cyclic-dimer hydrolase activity"/>
    <property type="evidence" value="ECO:0007669"/>
    <property type="project" value="UniProtKB-EC"/>
</dbReference>
<gene>
    <name evidence="5" type="primary">nylA_2</name>
    <name evidence="5" type="ORF">NCTC4670_02143</name>
</gene>
<feature type="chain" id="PRO_5039713329" evidence="3">
    <location>
        <begin position="28"/>
        <end position="670"/>
    </location>
</feature>
<evidence type="ECO:0000256" key="3">
    <source>
        <dbReference type="SAM" id="SignalP"/>
    </source>
</evidence>
<evidence type="ECO:0000313" key="5">
    <source>
        <dbReference type="EMBL" id="SUN51699.1"/>
    </source>
</evidence>
<accession>A0A380JXQ3</accession>
<keyword evidence="5" id="KW-0378">Hydrolase</keyword>
<dbReference type="AlphaFoldDB" id="A0A380JXQ3"/>
<feature type="domain" description="Amidase" evidence="4">
    <location>
        <begin position="122"/>
        <end position="553"/>
    </location>
</feature>
<sequence>MRYSRRYSSQTRQMLLALLLMAASLQAGTMATYADEANTNHQPPTAQVEASKPTVVESVTSPVDQTPPVSTQETSSPLHHLTTEATPATQESPITLEDYKAASASQLAEWARQQRVTGQQLLDFALETIKETNPELNNVISLRESLARQESEQMTDEGQPFYKVPILVKGLGHTVAGSSNTNGLAFLKDKTSSSTSAFVKQLQKAGFIVVGQSSFPEMGWINVTNSNLYGNTHNPWQLDQNPGGSSGGSAAAVASGQVSLASASDGGGSTRIPASWSGLIGLHPTRGILEGNPTSERSNVSHFALTKSMEDTEKLFQFLLKDKAKAQQNPQRLDTSIPIAYSTQTPAGTPISEEAIAAVKEAVTFLQEQGYQTVKVPYPVDGKLMMQYYYTIAASAAPSINFMAQQTLKRPLQKDDVELLSWALYQTGKDLTKEDVNKAWEGIAAMTEQLNQFYQKYPIFLTPTTAYPAPAANYHHIPKDLVAQLSDMSGLSKEEKLDLIYRQWLPAWTLTPFTQLANLTGTPSLSLPTHVTATGLPLGILVNSGAHNDSLLLQLGQLFEKANRFHILTAGKKGLPAGPVKQGSQVSKEENKQHIVSVDDHTKSFANPSKVQTSHKTLPQTGDNKQDRILMTSYVSLFLSSLLLADNSRGNKGKTRLLSVDFSTHTTLNL</sequence>
<name>A0A380JXQ3_STRDY</name>
<keyword evidence="3" id="KW-0732">Signal</keyword>
<protein>
    <submittedName>
        <fullName evidence="5">Amidase family protein</fullName>
        <ecNumber evidence="5">3.5.1.4</ecNumber>
        <ecNumber evidence="5">3.5.2.12</ecNumber>
    </submittedName>
</protein>
<dbReference type="InterPro" id="IPR000120">
    <property type="entry name" value="Amidase"/>
</dbReference>
<feature type="region of interest" description="Disordered" evidence="2">
    <location>
        <begin position="37"/>
        <end position="91"/>
    </location>
</feature>
<dbReference type="EC" id="3.5.2.12" evidence="5"/>
<dbReference type="InterPro" id="IPR023631">
    <property type="entry name" value="Amidase_dom"/>
</dbReference>
<dbReference type="InterPro" id="IPR036928">
    <property type="entry name" value="AS_sf"/>
</dbReference>
<feature type="signal peptide" evidence="3">
    <location>
        <begin position="1"/>
        <end position="27"/>
    </location>
</feature>
<feature type="compositionally biased region" description="Polar residues" evidence="2">
    <location>
        <begin position="57"/>
        <end position="91"/>
    </location>
</feature>
<proteinExistence type="inferred from homology"/>
<dbReference type="SUPFAM" id="SSF75304">
    <property type="entry name" value="Amidase signature (AS) enzymes"/>
    <property type="match status" value="1"/>
</dbReference>
<dbReference type="PANTHER" id="PTHR11895">
    <property type="entry name" value="TRANSAMIDASE"/>
    <property type="match status" value="1"/>
</dbReference>
<dbReference type="GO" id="GO:0004040">
    <property type="term" value="F:amidase activity"/>
    <property type="evidence" value="ECO:0007669"/>
    <property type="project" value="UniProtKB-EC"/>
</dbReference>
<evidence type="ECO:0000256" key="1">
    <source>
        <dbReference type="ARBA" id="ARBA00009199"/>
    </source>
</evidence>
<dbReference type="PANTHER" id="PTHR11895:SF7">
    <property type="entry name" value="GLUTAMYL-TRNA(GLN) AMIDOTRANSFERASE SUBUNIT A, MITOCHONDRIAL"/>
    <property type="match status" value="1"/>
</dbReference>
<dbReference type="RefSeq" id="WP_115246783.1">
    <property type="nucleotide sequence ID" value="NZ_UHFG01000004.1"/>
</dbReference>
<dbReference type="Gene3D" id="3.90.1300.10">
    <property type="entry name" value="Amidase signature (AS) domain"/>
    <property type="match status" value="1"/>
</dbReference>
<organism evidence="5 6">
    <name type="scientific">Streptococcus dysgalactiae subsp. dysgalactiae</name>
    <dbReference type="NCBI Taxonomy" id="99822"/>
    <lineage>
        <taxon>Bacteria</taxon>
        <taxon>Bacillati</taxon>
        <taxon>Bacillota</taxon>
        <taxon>Bacilli</taxon>
        <taxon>Lactobacillales</taxon>
        <taxon>Streptococcaceae</taxon>
        <taxon>Streptococcus</taxon>
    </lineage>
</organism>